<gene>
    <name evidence="3" type="ORF">QTH91_08420</name>
</gene>
<dbReference type="EMBL" id="JASZYV010000001">
    <property type="protein sequence ID" value="MDM0044500.1"/>
    <property type="molecule type" value="Genomic_DNA"/>
</dbReference>
<dbReference type="InterPro" id="IPR025979">
    <property type="entry name" value="ChrR-like_cupin_dom"/>
</dbReference>
<organism evidence="3 4">
    <name type="scientific">Variovorax dokdonensis</name>
    <dbReference type="NCBI Taxonomy" id="344883"/>
    <lineage>
        <taxon>Bacteria</taxon>
        <taxon>Pseudomonadati</taxon>
        <taxon>Pseudomonadota</taxon>
        <taxon>Betaproteobacteria</taxon>
        <taxon>Burkholderiales</taxon>
        <taxon>Comamonadaceae</taxon>
        <taxon>Variovorax</taxon>
    </lineage>
</organism>
<accession>A0ABT7N9E9</accession>
<dbReference type="Pfam" id="PF12973">
    <property type="entry name" value="Cupin_7"/>
    <property type="match status" value="1"/>
</dbReference>
<dbReference type="InterPro" id="IPR027383">
    <property type="entry name" value="Znf_put"/>
</dbReference>
<dbReference type="InterPro" id="IPR014710">
    <property type="entry name" value="RmlC-like_jellyroll"/>
</dbReference>
<name>A0ABT7N9E9_9BURK</name>
<dbReference type="InterPro" id="IPR041916">
    <property type="entry name" value="Anti_sigma_zinc_sf"/>
</dbReference>
<dbReference type="InterPro" id="IPR012807">
    <property type="entry name" value="Anti-sigma_ChrR"/>
</dbReference>
<sequence length="220" mass="23826">MRIRHHPDDALMLAYAAGSLGAGHRLLLDVHLEGCAACRQRMAQLNALGGVMLDELPPAELSPHALERVLARIDAGPGSLADAPRTSTVVGEKPWLPVAWPAAMSGCEVGPWRWMGPGMYWNRVVVPDAPQAKVFMLRIGAGRMLPQHTHSQSELTQVLWGAFDDGRSEFRAGDFDETDGSVRHQPTVQPNGDCICLASVEGTLRFDGWLARLMGASIGM</sequence>
<evidence type="ECO:0000259" key="2">
    <source>
        <dbReference type="Pfam" id="PF13490"/>
    </source>
</evidence>
<dbReference type="RefSeq" id="WP_286659532.1">
    <property type="nucleotide sequence ID" value="NZ_JASZYV010000001.1"/>
</dbReference>
<dbReference type="Proteomes" id="UP001174908">
    <property type="component" value="Unassembled WGS sequence"/>
</dbReference>
<feature type="domain" description="Putative zinc-finger" evidence="2">
    <location>
        <begin position="10"/>
        <end position="39"/>
    </location>
</feature>
<proteinExistence type="predicted"/>
<dbReference type="SUPFAM" id="SSF51182">
    <property type="entry name" value="RmlC-like cupins"/>
    <property type="match status" value="1"/>
</dbReference>
<protein>
    <submittedName>
        <fullName evidence="3">ChrR family anti-sigma-E factor</fullName>
    </submittedName>
</protein>
<feature type="domain" description="ChrR-like cupin" evidence="1">
    <location>
        <begin position="110"/>
        <end position="197"/>
    </location>
</feature>
<evidence type="ECO:0000259" key="1">
    <source>
        <dbReference type="Pfam" id="PF12973"/>
    </source>
</evidence>
<comment type="caution">
    <text evidence="3">The sequence shown here is derived from an EMBL/GenBank/DDBJ whole genome shotgun (WGS) entry which is preliminary data.</text>
</comment>
<evidence type="ECO:0000313" key="4">
    <source>
        <dbReference type="Proteomes" id="UP001174908"/>
    </source>
</evidence>
<dbReference type="Gene3D" id="2.60.120.10">
    <property type="entry name" value="Jelly Rolls"/>
    <property type="match status" value="1"/>
</dbReference>
<dbReference type="CDD" id="cd20301">
    <property type="entry name" value="cupin_ChrR"/>
    <property type="match status" value="1"/>
</dbReference>
<reference evidence="3" key="1">
    <citation type="submission" date="2023-06" db="EMBL/GenBank/DDBJ databases">
        <authorList>
            <person name="Jiang Y."/>
            <person name="Liu Q."/>
        </authorList>
    </citation>
    <scope>NUCLEOTIDE SEQUENCE</scope>
    <source>
        <strain evidence="3">CGMCC 1.12089</strain>
    </source>
</reference>
<dbReference type="NCBIfam" id="TIGR02451">
    <property type="entry name" value="anti_sig_ChrR"/>
    <property type="match status" value="1"/>
</dbReference>
<dbReference type="Pfam" id="PF13490">
    <property type="entry name" value="zf-HC2"/>
    <property type="match status" value="1"/>
</dbReference>
<evidence type="ECO:0000313" key="3">
    <source>
        <dbReference type="EMBL" id="MDM0044500.1"/>
    </source>
</evidence>
<dbReference type="Gene3D" id="1.10.10.1320">
    <property type="entry name" value="Anti-sigma factor, zinc-finger domain"/>
    <property type="match status" value="1"/>
</dbReference>
<keyword evidence="4" id="KW-1185">Reference proteome</keyword>
<dbReference type="InterPro" id="IPR011051">
    <property type="entry name" value="RmlC_Cupin_sf"/>
</dbReference>